<name>A0A1J5QK22_9ZZZZ</name>
<sequence length="246" mass="27698">MKKITLALLLGALYSSRAIASPADYVYTPNVESGEREIDFKFGSAEQPDRSHATASSLGFGYGASENWFTEIYIKREREENTGTSLAEWENKFQLTETGKYPVDIGLITEIEAPVSNHGQPYELTFGPLFQTDFGKLQLNGNVLFQRRLGPRDAAATTYNTDIGYQWQVKYRWQRAFEFGAQGFGGMGAWNDSSQFEQQTHRFGPAVFGKLDVGQKQAIRYNAAMLYGATNGAPDHTFRMQVEYEF</sequence>
<organism evidence="1">
    <name type="scientific">mine drainage metagenome</name>
    <dbReference type="NCBI Taxonomy" id="410659"/>
    <lineage>
        <taxon>unclassified sequences</taxon>
        <taxon>metagenomes</taxon>
        <taxon>ecological metagenomes</taxon>
    </lineage>
</organism>
<reference evidence="1" key="1">
    <citation type="submission" date="2016-10" db="EMBL/GenBank/DDBJ databases">
        <title>Sequence of Gallionella enrichment culture.</title>
        <authorList>
            <person name="Poehlein A."/>
            <person name="Muehling M."/>
            <person name="Daniel R."/>
        </authorList>
    </citation>
    <scope>NUCLEOTIDE SEQUENCE</scope>
</reference>
<gene>
    <name evidence="1" type="ORF">GALL_343390</name>
</gene>
<evidence type="ECO:0000313" key="1">
    <source>
        <dbReference type="EMBL" id="OIQ83846.1"/>
    </source>
</evidence>
<dbReference type="AlphaFoldDB" id="A0A1J5QK22"/>
<accession>A0A1J5QK22</accession>
<dbReference type="EMBL" id="MLJW01000667">
    <property type="protein sequence ID" value="OIQ83846.1"/>
    <property type="molecule type" value="Genomic_DNA"/>
</dbReference>
<protein>
    <submittedName>
        <fullName evidence="1">Uncharacterized protein</fullName>
    </submittedName>
</protein>
<proteinExistence type="predicted"/>
<comment type="caution">
    <text evidence="1">The sequence shown here is derived from an EMBL/GenBank/DDBJ whole genome shotgun (WGS) entry which is preliminary data.</text>
</comment>